<keyword evidence="19" id="KW-1185">Reference proteome</keyword>
<keyword evidence="12 15" id="KW-1133">Transmembrane helix</keyword>
<dbReference type="Gene3D" id="3.30.450.300">
    <property type="entry name" value="Sensor histidine kinase RisS, periplasmic domain"/>
    <property type="match status" value="1"/>
</dbReference>
<dbReference type="InterPro" id="IPR050980">
    <property type="entry name" value="2C_sensor_his_kinase"/>
</dbReference>
<keyword evidence="8 15" id="KW-0812">Transmembrane</keyword>
<dbReference type="PROSITE" id="PS50885">
    <property type="entry name" value="HAMP"/>
    <property type="match status" value="1"/>
</dbReference>
<dbReference type="KEGG" id="shd:SUTH_01781"/>
<keyword evidence="11" id="KW-0067">ATP-binding</keyword>
<evidence type="ECO:0000256" key="14">
    <source>
        <dbReference type="ARBA" id="ARBA00023136"/>
    </source>
</evidence>
<dbReference type="InterPro" id="IPR003594">
    <property type="entry name" value="HATPase_dom"/>
</dbReference>
<protein>
    <recommendedName>
        <fullName evidence="3">histidine kinase</fullName>
        <ecNumber evidence="3">2.7.13.3</ecNumber>
    </recommendedName>
</protein>
<keyword evidence="10" id="KW-0418">Kinase</keyword>
<keyword evidence="4" id="KW-1003">Cell membrane</keyword>
<dbReference type="InterPro" id="IPR005467">
    <property type="entry name" value="His_kinase_dom"/>
</dbReference>
<evidence type="ECO:0000256" key="11">
    <source>
        <dbReference type="ARBA" id="ARBA00022840"/>
    </source>
</evidence>
<name>W0SI04_9PROT</name>
<dbReference type="Pfam" id="PF16524">
    <property type="entry name" value="RisS_PPD"/>
    <property type="match status" value="1"/>
</dbReference>
<keyword evidence="6" id="KW-0597">Phosphoprotein</keyword>
<evidence type="ECO:0000256" key="10">
    <source>
        <dbReference type="ARBA" id="ARBA00022777"/>
    </source>
</evidence>
<dbReference type="Pfam" id="PF00512">
    <property type="entry name" value="HisKA"/>
    <property type="match status" value="1"/>
</dbReference>
<dbReference type="InterPro" id="IPR003660">
    <property type="entry name" value="HAMP_dom"/>
</dbReference>
<reference evidence="18 19" key="1">
    <citation type="journal article" date="2014" name="Syst. Appl. Microbiol.">
        <title>Complete genomes of freshwater sulfur oxidizers Sulfuricella denitrificans skB26 and Sulfuritalea hydrogenivorans sk43H: genetic insights into the sulfur oxidation pathway of betaproteobacteria.</title>
        <authorList>
            <person name="Watanabe T."/>
            <person name="Kojima H."/>
            <person name="Fukui M."/>
        </authorList>
    </citation>
    <scope>NUCLEOTIDE SEQUENCE [LARGE SCALE GENOMIC DNA]</scope>
    <source>
        <strain evidence="18">DSM22779</strain>
    </source>
</reference>
<dbReference type="GO" id="GO:0005886">
    <property type="term" value="C:plasma membrane"/>
    <property type="evidence" value="ECO:0007669"/>
    <property type="project" value="UniProtKB-SubCell"/>
</dbReference>
<dbReference type="SUPFAM" id="SSF47384">
    <property type="entry name" value="Homodimeric domain of signal transducing histidine kinase"/>
    <property type="match status" value="1"/>
</dbReference>
<dbReference type="SUPFAM" id="SSF55874">
    <property type="entry name" value="ATPase domain of HSP90 chaperone/DNA topoisomerase II/histidine kinase"/>
    <property type="match status" value="1"/>
</dbReference>
<dbReference type="SMART" id="SM00387">
    <property type="entry name" value="HATPase_c"/>
    <property type="match status" value="1"/>
</dbReference>
<keyword evidence="5" id="KW-0997">Cell inner membrane</keyword>
<evidence type="ECO:0000256" key="3">
    <source>
        <dbReference type="ARBA" id="ARBA00012438"/>
    </source>
</evidence>
<dbReference type="PANTHER" id="PTHR44936">
    <property type="entry name" value="SENSOR PROTEIN CREC"/>
    <property type="match status" value="1"/>
</dbReference>
<dbReference type="InterPro" id="IPR003661">
    <property type="entry name" value="HisK_dim/P_dom"/>
</dbReference>
<keyword evidence="9" id="KW-0547">Nucleotide-binding</keyword>
<evidence type="ECO:0000313" key="18">
    <source>
        <dbReference type="EMBL" id="BAO29573.1"/>
    </source>
</evidence>
<evidence type="ECO:0000256" key="4">
    <source>
        <dbReference type="ARBA" id="ARBA00022475"/>
    </source>
</evidence>
<evidence type="ECO:0000256" key="1">
    <source>
        <dbReference type="ARBA" id="ARBA00000085"/>
    </source>
</evidence>
<dbReference type="RefSeq" id="WP_231851117.1">
    <property type="nucleotide sequence ID" value="NZ_AP012547.1"/>
</dbReference>
<dbReference type="CDD" id="cd06225">
    <property type="entry name" value="HAMP"/>
    <property type="match status" value="1"/>
</dbReference>
<comment type="subcellular location">
    <subcellularLocation>
        <location evidence="2">Cell inner membrane</location>
        <topology evidence="2">Multi-pass membrane protein</topology>
    </subcellularLocation>
</comment>
<feature type="domain" description="HAMP" evidence="17">
    <location>
        <begin position="162"/>
        <end position="214"/>
    </location>
</feature>
<keyword evidence="7" id="KW-0808">Transferase</keyword>
<dbReference type="SMART" id="SM00304">
    <property type="entry name" value="HAMP"/>
    <property type="match status" value="1"/>
</dbReference>
<evidence type="ECO:0000256" key="2">
    <source>
        <dbReference type="ARBA" id="ARBA00004429"/>
    </source>
</evidence>
<dbReference type="Gene3D" id="3.30.565.10">
    <property type="entry name" value="Histidine kinase-like ATPase, C-terminal domain"/>
    <property type="match status" value="1"/>
</dbReference>
<dbReference type="CDD" id="cd00082">
    <property type="entry name" value="HisKA"/>
    <property type="match status" value="1"/>
</dbReference>
<proteinExistence type="predicted"/>
<feature type="domain" description="Histidine kinase" evidence="16">
    <location>
        <begin position="222"/>
        <end position="424"/>
    </location>
</feature>
<evidence type="ECO:0000256" key="8">
    <source>
        <dbReference type="ARBA" id="ARBA00022692"/>
    </source>
</evidence>
<evidence type="ECO:0000313" key="19">
    <source>
        <dbReference type="Proteomes" id="UP000031637"/>
    </source>
</evidence>
<comment type="catalytic activity">
    <reaction evidence="1">
        <text>ATP + protein L-histidine = ADP + protein N-phospho-L-histidine.</text>
        <dbReference type="EC" id="2.7.13.3"/>
    </reaction>
</comment>
<evidence type="ECO:0000256" key="6">
    <source>
        <dbReference type="ARBA" id="ARBA00022553"/>
    </source>
</evidence>
<dbReference type="Proteomes" id="UP000031637">
    <property type="component" value="Chromosome"/>
</dbReference>
<evidence type="ECO:0000256" key="7">
    <source>
        <dbReference type="ARBA" id="ARBA00022679"/>
    </source>
</evidence>
<dbReference type="InterPro" id="IPR032408">
    <property type="entry name" value="RisS_PPD"/>
</dbReference>
<evidence type="ECO:0000256" key="15">
    <source>
        <dbReference type="SAM" id="Phobius"/>
    </source>
</evidence>
<accession>W0SI04</accession>
<dbReference type="Gene3D" id="1.10.287.130">
    <property type="match status" value="1"/>
</dbReference>
<dbReference type="Gene3D" id="1.10.8.500">
    <property type="entry name" value="HAMP domain in histidine kinase"/>
    <property type="match status" value="1"/>
</dbReference>
<evidence type="ECO:0000256" key="9">
    <source>
        <dbReference type="ARBA" id="ARBA00022741"/>
    </source>
</evidence>
<dbReference type="GO" id="GO:0005524">
    <property type="term" value="F:ATP binding"/>
    <property type="evidence" value="ECO:0007669"/>
    <property type="project" value="UniProtKB-KW"/>
</dbReference>
<dbReference type="SUPFAM" id="SSF158472">
    <property type="entry name" value="HAMP domain-like"/>
    <property type="match status" value="1"/>
</dbReference>
<evidence type="ECO:0000256" key="13">
    <source>
        <dbReference type="ARBA" id="ARBA00023012"/>
    </source>
</evidence>
<dbReference type="GO" id="GO:0000155">
    <property type="term" value="F:phosphorelay sensor kinase activity"/>
    <property type="evidence" value="ECO:0007669"/>
    <property type="project" value="InterPro"/>
</dbReference>
<organism evidence="18 19">
    <name type="scientific">Sulfuritalea hydrogenivorans sk43H</name>
    <dbReference type="NCBI Taxonomy" id="1223802"/>
    <lineage>
        <taxon>Bacteria</taxon>
        <taxon>Pseudomonadati</taxon>
        <taxon>Pseudomonadota</taxon>
        <taxon>Betaproteobacteria</taxon>
        <taxon>Nitrosomonadales</taxon>
        <taxon>Sterolibacteriaceae</taxon>
        <taxon>Sulfuritalea</taxon>
    </lineage>
</organism>
<dbReference type="InterPro" id="IPR036890">
    <property type="entry name" value="HATPase_C_sf"/>
</dbReference>
<evidence type="ECO:0000256" key="12">
    <source>
        <dbReference type="ARBA" id="ARBA00022989"/>
    </source>
</evidence>
<gene>
    <name evidence="18" type="ORF">SUTH_01781</name>
</gene>
<dbReference type="Pfam" id="PF00672">
    <property type="entry name" value="HAMP"/>
    <property type="match status" value="1"/>
</dbReference>
<dbReference type="Pfam" id="PF02518">
    <property type="entry name" value="HATPase_c"/>
    <property type="match status" value="1"/>
</dbReference>
<dbReference type="InterPro" id="IPR038421">
    <property type="entry name" value="RisS_PPD_sf"/>
</dbReference>
<evidence type="ECO:0000256" key="5">
    <source>
        <dbReference type="ARBA" id="ARBA00022519"/>
    </source>
</evidence>
<dbReference type="EC" id="2.7.13.3" evidence="3"/>
<dbReference type="AlphaFoldDB" id="W0SI04"/>
<dbReference type="InterPro" id="IPR036097">
    <property type="entry name" value="HisK_dim/P_sf"/>
</dbReference>
<dbReference type="PANTHER" id="PTHR44936:SF5">
    <property type="entry name" value="SENSOR HISTIDINE KINASE ENVZ"/>
    <property type="match status" value="1"/>
</dbReference>
<keyword evidence="14 15" id="KW-0472">Membrane</keyword>
<dbReference type="PROSITE" id="PS50109">
    <property type="entry name" value="HIS_KIN"/>
    <property type="match status" value="1"/>
</dbReference>
<sequence>MALLMVLSVVAWFAIFRAYEREPRARQLAQTLVSVANLTRAALVSARPEARRELLRELSDREGIHIYPADATDRVQPLPDRVFLLRVEELVREQLGPATRLTLEREGERALFVSFRIDDSDEGNYWLALPRERIDRVFPLGWLGWGVAALLLSLLGAWLIVFRITRPLKALQEAARKVGAGETAARLDEGGPTELATVAHAFNQMSADLAQLDQDRALILAGISHDLRTPLTRLRMGIEMAGDDGLREGMTADIEEMDKTIGQFLDFARSESGEALQEVDVGALLAELATQYQRRGFNVAVPPAPTLASAIPVRPQALRRAVSNLIDNALRHAGNDSPVELALNAAAGESSIEVRDRGPGIPSQEVERMKRPFARLETARTDAAGAGLGLAIVERIARSHNGRLELLAREGGGLVARLVLHPSTPTATVAP</sequence>
<dbReference type="HOGENOM" id="CLU_000445_89_27_4"/>
<dbReference type="SMART" id="SM00388">
    <property type="entry name" value="HisKA"/>
    <property type="match status" value="1"/>
</dbReference>
<dbReference type="InterPro" id="IPR004358">
    <property type="entry name" value="Sig_transdc_His_kin-like_C"/>
</dbReference>
<evidence type="ECO:0000259" key="17">
    <source>
        <dbReference type="PROSITE" id="PS50885"/>
    </source>
</evidence>
<dbReference type="PRINTS" id="PR00344">
    <property type="entry name" value="BCTRLSENSOR"/>
</dbReference>
<evidence type="ECO:0000259" key="16">
    <source>
        <dbReference type="PROSITE" id="PS50109"/>
    </source>
</evidence>
<feature type="transmembrane region" description="Helical" evidence="15">
    <location>
        <begin position="142"/>
        <end position="162"/>
    </location>
</feature>
<dbReference type="STRING" id="1223802.SUTH_01781"/>
<keyword evidence="13" id="KW-0902">Two-component regulatory system</keyword>
<dbReference type="EMBL" id="AP012547">
    <property type="protein sequence ID" value="BAO29573.1"/>
    <property type="molecule type" value="Genomic_DNA"/>
</dbReference>